<dbReference type="Proteomes" id="UP001228113">
    <property type="component" value="Chromosome"/>
</dbReference>
<feature type="transmembrane region" description="Helical" evidence="1">
    <location>
        <begin position="12"/>
        <end position="33"/>
    </location>
</feature>
<organism evidence="2 3">
    <name type="scientific">Mesoterricola sediminis</name>
    <dbReference type="NCBI Taxonomy" id="2927980"/>
    <lineage>
        <taxon>Bacteria</taxon>
        <taxon>Pseudomonadati</taxon>
        <taxon>Acidobacteriota</taxon>
        <taxon>Holophagae</taxon>
        <taxon>Holophagales</taxon>
        <taxon>Holophagaceae</taxon>
        <taxon>Mesoterricola</taxon>
    </lineage>
</organism>
<accession>A0AA48GVS7</accession>
<reference evidence="2" key="1">
    <citation type="journal article" date="2023" name="Int. J. Syst. Evol. Microbiol.">
        <title>Mesoterricola silvestris gen. nov., sp. nov., Mesoterricola sediminis sp. nov., Geothrix oryzae sp. nov., Geothrix edaphica sp. nov., Geothrix rubra sp. nov., and Geothrix limicola sp. nov., six novel members of Acidobacteriota isolated from soils.</title>
        <authorList>
            <person name="Itoh H."/>
            <person name="Sugisawa Y."/>
            <person name="Mise K."/>
            <person name="Xu Z."/>
            <person name="Kuniyasu M."/>
            <person name="Ushijima N."/>
            <person name="Kawano K."/>
            <person name="Kobayashi E."/>
            <person name="Shiratori Y."/>
            <person name="Masuda Y."/>
            <person name="Senoo K."/>
        </authorList>
    </citation>
    <scope>NUCLEOTIDE SEQUENCE</scope>
    <source>
        <strain evidence="2">W786</strain>
    </source>
</reference>
<evidence type="ECO:0000313" key="2">
    <source>
        <dbReference type="EMBL" id="BDU76555.1"/>
    </source>
</evidence>
<dbReference type="AlphaFoldDB" id="A0AA48GVS7"/>
<sequence length="64" mass="6901">MSPHPPALPPEAGSGSPVQLVVGLVLVLFVLWVAYRIGKVILRVVAGLLFLGLAGYGIWYLFLR</sequence>
<dbReference type="EMBL" id="AP027081">
    <property type="protein sequence ID" value="BDU76555.1"/>
    <property type="molecule type" value="Genomic_DNA"/>
</dbReference>
<evidence type="ECO:0000313" key="3">
    <source>
        <dbReference type="Proteomes" id="UP001228113"/>
    </source>
</evidence>
<keyword evidence="3" id="KW-1185">Reference proteome</keyword>
<keyword evidence="1" id="KW-0812">Transmembrane</keyword>
<dbReference type="RefSeq" id="WP_243335297.1">
    <property type="nucleotide sequence ID" value="NZ_AP027081.1"/>
</dbReference>
<keyword evidence="1" id="KW-1133">Transmembrane helix</keyword>
<evidence type="ECO:0000256" key="1">
    <source>
        <dbReference type="SAM" id="Phobius"/>
    </source>
</evidence>
<name>A0AA48GVS7_9BACT</name>
<protein>
    <submittedName>
        <fullName evidence="2">Uncharacterized protein</fullName>
    </submittedName>
</protein>
<feature type="transmembrane region" description="Helical" evidence="1">
    <location>
        <begin position="40"/>
        <end position="62"/>
    </location>
</feature>
<dbReference type="KEGG" id="msea:METESE_15130"/>
<gene>
    <name evidence="2" type="ORF">METESE_15130</name>
</gene>
<keyword evidence="1" id="KW-0472">Membrane</keyword>
<proteinExistence type="predicted"/>